<dbReference type="PANTHER" id="PTHR11715">
    <property type="entry name" value="GLYCINE CLEAVAGE SYSTEM H PROTEIN"/>
    <property type="match status" value="1"/>
</dbReference>
<evidence type="ECO:0000313" key="7">
    <source>
        <dbReference type="Proteomes" id="UP000184758"/>
    </source>
</evidence>
<dbReference type="GO" id="GO:0009249">
    <property type="term" value="P:protein lipoylation"/>
    <property type="evidence" value="ECO:0007669"/>
    <property type="project" value="TreeGrafter"/>
</dbReference>
<dbReference type="GO" id="GO:0019464">
    <property type="term" value="P:glycine decarboxylation via glycine cleavage system"/>
    <property type="evidence" value="ECO:0007669"/>
    <property type="project" value="UniProtKB-UniRule"/>
</dbReference>
<dbReference type="NCBIfam" id="NF002270">
    <property type="entry name" value="PRK01202.1"/>
    <property type="match status" value="1"/>
</dbReference>
<proteinExistence type="inferred from homology"/>
<gene>
    <name evidence="3" type="primary">gcvH</name>
    <name evidence="6" type="ORF">SAMN05878443_2094</name>
</gene>
<dbReference type="Gene3D" id="2.40.50.100">
    <property type="match status" value="1"/>
</dbReference>
<comment type="cofactor">
    <cofactor evidence="3">
        <name>(R)-lipoate</name>
        <dbReference type="ChEBI" id="CHEBI:83088"/>
    </cofactor>
    <text evidence="3">Binds 1 lipoyl cofactor covalently.</text>
</comment>
<dbReference type="InterPro" id="IPR003016">
    <property type="entry name" value="2-oxoA_DH_lipoyl-BS"/>
</dbReference>
<evidence type="ECO:0000256" key="4">
    <source>
        <dbReference type="PIRSR" id="PIRSR617453-50"/>
    </source>
</evidence>
<dbReference type="InterPro" id="IPR011053">
    <property type="entry name" value="Single_hybrid_motif"/>
</dbReference>
<keyword evidence="7" id="KW-1185">Reference proteome</keyword>
<name>A0A1N6HUI6_9LACT</name>
<evidence type="ECO:0000256" key="3">
    <source>
        <dbReference type="HAMAP-Rule" id="MF_00272"/>
    </source>
</evidence>
<sequence>MMTEDRLYSKDHEWILPLGENLVRIGITEYAVKQLGDVVYVEVPEVDAEVSAGGEIGTVESIKSASEIFSPVTGIIIAVNEELEDGPELVNASPFEEGWFAEIQLENPIELQGLLTEEQYKTYIAELAAEEEA</sequence>
<dbReference type="NCBIfam" id="TIGR00527">
    <property type="entry name" value="gcvH"/>
    <property type="match status" value="1"/>
</dbReference>
<dbReference type="GO" id="GO:0005737">
    <property type="term" value="C:cytoplasm"/>
    <property type="evidence" value="ECO:0007669"/>
    <property type="project" value="TreeGrafter"/>
</dbReference>
<dbReference type="PROSITE" id="PS50968">
    <property type="entry name" value="BIOTINYL_LIPOYL"/>
    <property type="match status" value="1"/>
</dbReference>
<evidence type="ECO:0000259" key="5">
    <source>
        <dbReference type="PROSITE" id="PS50968"/>
    </source>
</evidence>
<dbReference type="Pfam" id="PF01597">
    <property type="entry name" value="GCV_H"/>
    <property type="match status" value="1"/>
</dbReference>
<protein>
    <recommendedName>
        <fullName evidence="3">Glycine cleavage system H protein</fullName>
    </recommendedName>
</protein>
<feature type="domain" description="Lipoyl-binding" evidence="5">
    <location>
        <begin position="22"/>
        <end position="104"/>
    </location>
</feature>
<dbReference type="InterPro" id="IPR033753">
    <property type="entry name" value="GCV_H/Fam206"/>
</dbReference>
<comment type="function">
    <text evidence="3">The glycine cleavage system catalyzes the degradation of glycine. The H protein shuttles the methylamine group of glycine from the P protein to the T protein.</text>
</comment>
<dbReference type="PANTHER" id="PTHR11715:SF3">
    <property type="entry name" value="GLYCINE CLEAVAGE SYSTEM H PROTEIN-RELATED"/>
    <property type="match status" value="1"/>
</dbReference>
<keyword evidence="2 3" id="KW-0450">Lipoyl</keyword>
<dbReference type="PROSITE" id="PS00189">
    <property type="entry name" value="LIPOYL"/>
    <property type="match status" value="1"/>
</dbReference>
<dbReference type="HAMAP" id="MF_00272">
    <property type="entry name" value="GcvH"/>
    <property type="match status" value="1"/>
</dbReference>
<dbReference type="InterPro" id="IPR002930">
    <property type="entry name" value="GCV_H"/>
</dbReference>
<comment type="subunit">
    <text evidence="3">The glycine cleavage system is composed of four proteins: P, T, L and H.</text>
</comment>
<dbReference type="InterPro" id="IPR017453">
    <property type="entry name" value="GCV_H_sub"/>
</dbReference>
<evidence type="ECO:0000256" key="2">
    <source>
        <dbReference type="ARBA" id="ARBA00022823"/>
    </source>
</evidence>
<feature type="modified residue" description="N6-lipoyllysine" evidence="3 4">
    <location>
        <position position="63"/>
    </location>
</feature>
<evidence type="ECO:0000256" key="1">
    <source>
        <dbReference type="ARBA" id="ARBA00009249"/>
    </source>
</evidence>
<dbReference type="CDD" id="cd06848">
    <property type="entry name" value="GCS_H"/>
    <property type="match status" value="1"/>
</dbReference>
<dbReference type="SUPFAM" id="SSF51230">
    <property type="entry name" value="Single hybrid motif"/>
    <property type="match status" value="1"/>
</dbReference>
<reference evidence="7" key="1">
    <citation type="submission" date="2016-11" db="EMBL/GenBank/DDBJ databases">
        <authorList>
            <person name="Varghese N."/>
            <person name="Submissions S."/>
        </authorList>
    </citation>
    <scope>NUCLEOTIDE SEQUENCE [LARGE SCALE GENOMIC DNA]</scope>
    <source>
        <strain evidence="7">313</strain>
    </source>
</reference>
<dbReference type="STRING" id="28230.SAMN05878443_2094"/>
<dbReference type="RefSeq" id="WP_034545879.1">
    <property type="nucleotide sequence ID" value="NZ_FSRN01000001.1"/>
</dbReference>
<dbReference type="InterPro" id="IPR000089">
    <property type="entry name" value="Biotin_lipoyl"/>
</dbReference>
<dbReference type="Proteomes" id="UP000184758">
    <property type="component" value="Unassembled WGS sequence"/>
</dbReference>
<accession>A0A1N6HUI6</accession>
<organism evidence="6 7">
    <name type="scientific">Carnobacterium alterfunditum</name>
    <dbReference type="NCBI Taxonomy" id="28230"/>
    <lineage>
        <taxon>Bacteria</taxon>
        <taxon>Bacillati</taxon>
        <taxon>Bacillota</taxon>
        <taxon>Bacilli</taxon>
        <taxon>Lactobacillales</taxon>
        <taxon>Carnobacteriaceae</taxon>
        <taxon>Carnobacterium</taxon>
    </lineage>
</organism>
<dbReference type="GO" id="GO:0005960">
    <property type="term" value="C:glycine cleavage complex"/>
    <property type="evidence" value="ECO:0007669"/>
    <property type="project" value="InterPro"/>
</dbReference>
<dbReference type="EMBL" id="FSRN01000001">
    <property type="protein sequence ID" value="SIO23528.1"/>
    <property type="molecule type" value="Genomic_DNA"/>
</dbReference>
<evidence type="ECO:0000313" key="6">
    <source>
        <dbReference type="EMBL" id="SIO23528.1"/>
    </source>
</evidence>
<dbReference type="eggNOG" id="COG0509">
    <property type="taxonomic scope" value="Bacteria"/>
</dbReference>
<dbReference type="AlphaFoldDB" id="A0A1N6HUI6"/>
<comment type="similarity">
    <text evidence="1 3">Belongs to the GcvH family.</text>
</comment>